<evidence type="ECO:0000313" key="12">
    <source>
        <dbReference type="Proteomes" id="UP000769157"/>
    </source>
</evidence>
<comment type="function">
    <text evidence="1">Transaldolase is important for the balance of metabolites in the pentose-phosphate pathway.</text>
</comment>
<dbReference type="InterPro" id="IPR004730">
    <property type="entry name" value="Transaldolase_1"/>
</dbReference>
<dbReference type="GO" id="GO:0009052">
    <property type="term" value="P:pentose-phosphate shunt, non-oxidative branch"/>
    <property type="evidence" value="ECO:0007669"/>
    <property type="project" value="TreeGrafter"/>
</dbReference>
<evidence type="ECO:0000313" key="11">
    <source>
        <dbReference type="EMBL" id="KAH3664292.1"/>
    </source>
</evidence>
<dbReference type="SUPFAM" id="SSF51569">
    <property type="entry name" value="Aldolase"/>
    <property type="match status" value="1"/>
</dbReference>
<dbReference type="GO" id="GO:0004801">
    <property type="term" value="F:transaldolase activity"/>
    <property type="evidence" value="ECO:0007669"/>
    <property type="project" value="UniProtKB-EC"/>
</dbReference>
<gene>
    <name evidence="11" type="ORF">OGAPHI_004644</name>
</gene>
<evidence type="ECO:0000256" key="8">
    <source>
        <dbReference type="ARBA" id="ARBA00023270"/>
    </source>
</evidence>
<dbReference type="GO" id="GO:0005737">
    <property type="term" value="C:cytoplasm"/>
    <property type="evidence" value="ECO:0007669"/>
    <property type="project" value="InterPro"/>
</dbReference>
<dbReference type="Pfam" id="PF00923">
    <property type="entry name" value="TAL_FSA"/>
    <property type="match status" value="1"/>
</dbReference>
<dbReference type="Gene3D" id="3.20.20.70">
    <property type="entry name" value="Aldolase class I"/>
    <property type="match status" value="1"/>
</dbReference>
<name>A0A9P8P335_9ASCO</name>
<evidence type="ECO:0000256" key="7">
    <source>
        <dbReference type="ARBA" id="ARBA00023126"/>
    </source>
</evidence>
<evidence type="ECO:0000256" key="4">
    <source>
        <dbReference type="ARBA" id="ARBA00013151"/>
    </source>
</evidence>
<dbReference type="PANTHER" id="PTHR10683:SF18">
    <property type="entry name" value="TRANSALDOLASE"/>
    <property type="match status" value="1"/>
</dbReference>
<evidence type="ECO:0000256" key="2">
    <source>
        <dbReference type="ARBA" id="ARBA00004857"/>
    </source>
</evidence>
<reference evidence="11" key="2">
    <citation type="submission" date="2021-01" db="EMBL/GenBank/DDBJ databases">
        <authorList>
            <person name="Schikora-Tamarit M.A."/>
        </authorList>
    </citation>
    <scope>NUCLEOTIDE SEQUENCE</scope>
    <source>
        <strain evidence="11">CBS6075</strain>
    </source>
</reference>
<dbReference type="PROSITE" id="PS00958">
    <property type="entry name" value="TRANSALDOLASE_2"/>
    <property type="match status" value="1"/>
</dbReference>
<sequence length="333" mass="37501">MSSLDYLKKAKTVVVTDTGEFESIAKYKPQDATTNPSLILAAAKKPEYRKLIDRSIEYTISHSQGLDSDQQAAFALDKLLVEFGYEILNLIPGRVSTEVDARLSFNKDATIAKALELISLYEERGISKDRILIKIAATYEGIQAAKELEERYGVHCNLTLLFSFIQAVACAEAKVTLISPFVGRILDWYKATKGKDYTQENDPGVLFVKNVFNYYKKFGYNTIVMAASFRNVGEIEELAGCDYLTIAPNLLEKLHNSKKKVARSLNSAQSSSQYSGDKVTIIDNEPLFRFEFNDDQMATEKLSEGIRKFSKDTEELLAFLKSSLQERKRNSKL</sequence>
<comment type="function">
    <text evidence="10">Catalyzes the rate-limiting step of the non-oxidative phase in the pentose phosphate pathway. Catalyzes the reversible conversion of sedheptulose-7-phosphate and D-glyceraldehyde 3-phosphate into erythrose-4-phosphate and beta-D-fructose 6-phosphate.</text>
</comment>
<comment type="pathway">
    <text evidence="2 10">Carbohydrate degradation; pentose phosphate pathway; D-glyceraldehyde 3-phosphate and beta-D-fructose 6-phosphate from D-ribose 5-phosphate and D-xylulose 5-phosphate (non-oxidative stage): step 2/3.</text>
</comment>
<dbReference type="EMBL" id="JAEUBE010000327">
    <property type="protein sequence ID" value="KAH3664292.1"/>
    <property type="molecule type" value="Genomic_DNA"/>
</dbReference>
<dbReference type="EC" id="2.2.1.2" evidence="4 10"/>
<protein>
    <recommendedName>
        <fullName evidence="5 10">Transaldolase</fullName>
        <ecNumber evidence="4 10">2.2.1.2</ecNumber>
    </recommendedName>
</protein>
<keyword evidence="8" id="KW-0704">Schiff base</keyword>
<dbReference type="InterPro" id="IPR001585">
    <property type="entry name" value="TAL/FSA"/>
</dbReference>
<organism evidence="11 12">
    <name type="scientific">Ogataea philodendri</name>
    <dbReference type="NCBI Taxonomy" id="1378263"/>
    <lineage>
        <taxon>Eukaryota</taxon>
        <taxon>Fungi</taxon>
        <taxon>Dikarya</taxon>
        <taxon>Ascomycota</taxon>
        <taxon>Saccharomycotina</taxon>
        <taxon>Pichiomycetes</taxon>
        <taxon>Pichiales</taxon>
        <taxon>Pichiaceae</taxon>
        <taxon>Ogataea</taxon>
    </lineage>
</organism>
<dbReference type="PANTHER" id="PTHR10683">
    <property type="entry name" value="TRANSALDOLASE"/>
    <property type="match status" value="1"/>
</dbReference>
<dbReference type="InterPro" id="IPR013785">
    <property type="entry name" value="Aldolase_TIM"/>
</dbReference>
<dbReference type="Proteomes" id="UP000769157">
    <property type="component" value="Unassembled WGS sequence"/>
</dbReference>
<accession>A0A9P8P335</accession>
<dbReference type="GeneID" id="70236609"/>
<dbReference type="FunFam" id="3.20.20.70:FF:000088">
    <property type="entry name" value="Transaldolase"/>
    <property type="match status" value="1"/>
</dbReference>
<dbReference type="OrthoDB" id="2015515at2759"/>
<dbReference type="AlphaFoldDB" id="A0A9P8P335"/>
<keyword evidence="6 10" id="KW-0808">Transferase</keyword>
<dbReference type="CDD" id="cd00957">
    <property type="entry name" value="Transaldolase_TalAB"/>
    <property type="match status" value="1"/>
</dbReference>
<keyword evidence="7 10" id="KW-0570">Pentose shunt</keyword>
<dbReference type="NCBIfam" id="TIGR00874">
    <property type="entry name" value="talAB"/>
    <property type="match status" value="1"/>
</dbReference>
<comment type="catalytic activity">
    <reaction evidence="9 10">
        <text>D-sedoheptulose 7-phosphate + D-glyceraldehyde 3-phosphate = D-erythrose 4-phosphate + beta-D-fructose 6-phosphate</text>
        <dbReference type="Rhea" id="RHEA:17053"/>
        <dbReference type="ChEBI" id="CHEBI:16897"/>
        <dbReference type="ChEBI" id="CHEBI:57483"/>
        <dbReference type="ChEBI" id="CHEBI:57634"/>
        <dbReference type="ChEBI" id="CHEBI:59776"/>
        <dbReference type="EC" id="2.2.1.2"/>
    </reaction>
</comment>
<dbReference type="GO" id="GO:0005975">
    <property type="term" value="P:carbohydrate metabolic process"/>
    <property type="evidence" value="ECO:0007669"/>
    <property type="project" value="InterPro"/>
</dbReference>
<evidence type="ECO:0000256" key="9">
    <source>
        <dbReference type="ARBA" id="ARBA00048810"/>
    </source>
</evidence>
<dbReference type="InterPro" id="IPR018225">
    <property type="entry name" value="Transaldolase_AS"/>
</dbReference>
<comment type="caution">
    <text evidence="11">The sequence shown here is derived from an EMBL/GenBank/DDBJ whole genome shotgun (WGS) entry which is preliminary data.</text>
</comment>
<evidence type="ECO:0000256" key="5">
    <source>
        <dbReference type="ARBA" id="ARBA00018292"/>
    </source>
</evidence>
<dbReference type="PROSITE" id="PS01054">
    <property type="entry name" value="TRANSALDOLASE_1"/>
    <property type="match status" value="1"/>
</dbReference>
<evidence type="ECO:0000256" key="1">
    <source>
        <dbReference type="ARBA" id="ARBA00003518"/>
    </source>
</evidence>
<reference evidence="11" key="1">
    <citation type="journal article" date="2021" name="Open Biol.">
        <title>Shared evolutionary footprints suggest mitochondrial oxidative damage underlies multiple complex I losses in fungi.</title>
        <authorList>
            <person name="Schikora-Tamarit M.A."/>
            <person name="Marcet-Houben M."/>
            <person name="Nosek J."/>
            <person name="Gabaldon T."/>
        </authorList>
    </citation>
    <scope>NUCLEOTIDE SEQUENCE</scope>
    <source>
        <strain evidence="11">CBS6075</strain>
    </source>
</reference>
<evidence type="ECO:0000256" key="6">
    <source>
        <dbReference type="ARBA" id="ARBA00022679"/>
    </source>
</evidence>
<evidence type="ECO:0000256" key="10">
    <source>
        <dbReference type="RuleBase" id="RU000501"/>
    </source>
</evidence>
<comment type="similarity">
    <text evidence="3">Belongs to the transaldolase family. Type 1 subfamily.</text>
</comment>
<proteinExistence type="inferred from homology"/>
<evidence type="ECO:0000256" key="3">
    <source>
        <dbReference type="ARBA" id="ARBA00008012"/>
    </source>
</evidence>
<dbReference type="RefSeq" id="XP_046060564.1">
    <property type="nucleotide sequence ID" value="XM_046205744.1"/>
</dbReference>
<keyword evidence="12" id="KW-1185">Reference proteome</keyword>